<dbReference type="InterPro" id="IPR036291">
    <property type="entry name" value="NAD(P)-bd_dom_sf"/>
</dbReference>
<dbReference type="AlphaFoldDB" id="A0AAD6Y8Y4"/>
<dbReference type="InterPro" id="IPR020904">
    <property type="entry name" value="Sc_DH/Rdtase_CS"/>
</dbReference>
<dbReference type="CDD" id="cd05233">
    <property type="entry name" value="SDR_c"/>
    <property type="match status" value="1"/>
</dbReference>
<comment type="caution">
    <text evidence="4">The sequence shown here is derived from an EMBL/GenBank/DDBJ whole genome shotgun (WGS) entry which is preliminary data.</text>
</comment>
<evidence type="ECO:0000256" key="3">
    <source>
        <dbReference type="ARBA" id="ARBA00023002"/>
    </source>
</evidence>
<proteinExistence type="inferred from homology"/>
<dbReference type="Proteomes" id="UP001219525">
    <property type="component" value="Unassembled WGS sequence"/>
</dbReference>
<dbReference type="Gene3D" id="3.40.50.720">
    <property type="entry name" value="NAD(P)-binding Rossmann-like Domain"/>
    <property type="match status" value="1"/>
</dbReference>
<sequence length="258" mass="26517">MSLQGKLALITGASGGIGKATARALAAQGCSIAVHYSSARAVADALVAELESMTVPGPGGTRVRARAFQADLSDYDSARALHAAVVAALGHPDILFSNAGTTGAAVGKYGDIESVSLEDFERTWKVNTGASFLLTQLCVPHMVAQKYGRIVFCSSVAAGIGGVVGPHYASSKSALHGLLHWLATRYAKDGITCNAVAPALIEDTTMMANASDAVKGLIPIGRMGKPHEIASVVETLVTNAYITNKIMVVDGGMTASAF</sequence>
<organism evidence="4 5">
    <name type="scientific">Mycena pura</name>
    <dbReference type="NCBI Taxonomy" id="153505"/>
    <lineage>
        <taxon>Eukaryota</taxon>
        <taxon>Fungi</taxon>
        <taxon>Dikarya</taxon>
        <taxon>Basidiomycota</taxon>
        <taxon>Agaricomycotina</taxon>
        <taxon>Agaricomycetes</taxon>
        <taxon>Agaricomycetidae</taxon>
        <taxon>Agaricales</taxon>
        <taxon>Marasmiineae</taxon>
        <taxon>Mycenaceae</taxon>
        <taxon>Mycena</taxon>
    </lineage>
</organism>
<dbReference type="GO" id="GO:0016616">
    <property type="term" value="F:oxidoreductase activity, acting on the CH-OH group of donors, NAD or NADP as acceptor"/>
    <property type="evidence" value="ECO:0007669"/>
    <property type="project" value="TreeGrafter"/>
</dbReference>
<dbReference type="GO" id="GO:0048038">
    <property type="term" value="F:quinone binding"/>
    <property type="evidence" value="ECO:0007669"/>
    <property type="project" value="TreeGrafter"/>
</dbReference>
<dbReference type="FunFam" id="3.40.50.720:FF:000173">
    <property type="entry name" value="3-oxoacyl-[acyl-carrier protein] reductase"/>
    <property type="match status" value="1"/>
</dbReference>
<name>A0AAD6Y8Y4_9AGAR</name>
<comment type="similarity">
    <text evidence="1">Belongs to the short-chain dehydrogenases/reductases (SDR) family.</text>
</comment>
<dbReference type="EMBL" id="JARJCW010000035">
    <property type="protein sequence ID" value="KAJ7207940.1"/>
    <property type="molecule type" value="Genomic_DNA"/>
</dbReference>
<gene>
    <name evidence="4" type="ORF">GGX14DRAFT_454923</name>
</gene>
<dbReference type="InterPro" id="IPR002347">
    <property type="entry name" value="SDR_fam"/>
</dbReference>
<dbReference type="SUPFAM" id="SSF51735">
    <property type="entry name" value="NAD(P)-binding Rossmann-fold domains"/>
    <property type="match status" value="1"/>
</dbReference>
<dbReference type="PANTHER" id="PTHR42760:SF127">
    <property type="entry name" value="3-KETOACYL-ACYL CARRIER PROTEIN REDUCTASE-RELATED"/>
    <property type="match status" value="1"/>
</dbReference>
<evidence type="ECO:0000313" key="5">
    <source>
        <dbReference type="Proteomes" id="UP001219525"/>
    </source>
</evidence>
<keyword evidence="2" id="KW-0521">NADP</keyword>
<evidence type="ECO:0000256" key="1">
    <source>
        <dbReference type="ARBA" id="ARBA00006484"/>
    </source>
</evidence>
<dbReference type="GO" id="GO:0006633">
    <property type="term" value="P:fatty acid biosynthetic process"/>
    <property type="evidence" value="ECO:0007669"/>
    <property type="project" value="TreeGrafter"/>
</dbReference>
<keyword evidence="3" id="KW-0560">Oxidoreductase</keyword>
<keyword evidence="5" id="KW-1185">Reference proteome</keyword>
<reference evidence="4" key="1">
    <citation type="submission" date="2023-03" db="EMBL/GenBank/DDBJ databases">
        <title>Massive genome expansion in bonnet fungi (Mycena s.s.) driven by repeated elements and novel gene families across ecological guilds.</title>
        <authorList>
            <consortium name="Lawrence Berkeley National Laboratory"/>
            <person name="Harder C.B."/>
            <person name="Miyauchi S."/>
            <person name="Viragh M."/>
            <person name="Kuo A."/>
            <person name="Thoen E."/>
            <person name="Andreopoulos B."/>
            <person name="Lu D."/>
            <person name="Skrede I."/>
            <person name="Drula E."/>
            <person name="Henrissat B."/>
            <person name="Morin E."/>
            <person name="Kohler A."/>
            <person name="Barry K."/>
            <person name="LaButti K."/>
            <person name="Morin E."/>
            <person name="Salamov A."/>
            <person name="Lipzen A."/>
            <person name="Mereny Z."/>
            <person name="Hegedus B."/>
            <person name="Baldrian P."/>
            <person name="Stursova M."/>
            <person name="Weitz H."/>
            <person name="Taylor A."/>
            <person name="Grigoriev I.V."/>
            <person name="Nagy L.G."/>
            <person name="Martin F."/>
            <person name="Kauserud H."/>
        </authorList>
    </citation>
    <scope>NUCLEOTIDE SEQUENCE</scope>
    <source>
        <strain evidence="4">9144</strain>
    </source>
</reference>
<evidence type="ECO:0000256" key="2">
    <source>
        <dbReference type="ARBA" id="ARBA00022857"/>
    </source>
</evidence>
<protein>
    <submittedName>
        <fullName evidence="4">NAD-binding protein</fullName>
    </submittedName>
</protein>
<evidence type="ECO:0000313" key="4">
    <source>
        <dbReference type="EMBL" id="KAJ7207940.1"/>
    </source>
</evidence>
<dbReference type="Pfam" id="PF00106">
    <property type="entry name" value="adh_short"/>
    <property type="match status" value="1"/>
</dbReference>
<dbReference type="PANTHER" id="PTHR42760">
    <property type="entry name" value="SHORT-CHAIN DEHYDROGENASES/REDUCTASES FAMILY MEMBER"/>
    <property type="match status" value="1"/>
</dbReference>
<dbReference type="PROSITE" id="PS00061">
    <property type="entry name" value="ADH_SHORT"/>
    <property type="match status" value="1"/>
</dbReference>
<dbReference type="PRINTS" id="PR00081">
    <property type="entry name" value="GDHRDH"/>
</dbReference>
<accession>A0AAD6Y8Y4</accession>